<dbReference type="HOGENOM" id="CLU_2332607_0_0_7"/>
<dbReference type="InParanoid" id="Q2LW20"/>
<dbReference type="InterPro" id="IPR031939">
    <property type="entry name" value="Adhesin_E-like"/>
</dbReference>
<keyword evidence="3" id="KW-1185">Reference proteome</keyword>
<gene>
    <name evidence="2" type="ORF">SYN_03013</name>
</gene>
<dbReference type="EMBL" id="CP000252">
    <property type="protein sequence ID" value="ABC78278.1"/>
    <property type="molecule type" value="Genomic_DNA"/>
</dbReference>
<evidence type="ECO:0000313" key="2">
    <source>
        <dbReference type="EMBL" id="ABC78278.1"/>
    </source>
</evidence>
<protein>
    <submittedName>
        <fullName evidence="2">Hypothetical cytosolic protein</fullName>
    </submittedName>
</protein>
<dbReference type="AlphaFoldDB" id="Q2LW20"/>
<dbReference type="KEGG" id="sat:SYN_03013"/>
<name>Q2LW20_SYNAS</name>
<dbReference type="Pfam" id="PF16747">
    <property type="entry name" value="Adhesin_E"/>
    <property type="match status" value="1"/>
</dbReference>
<accession>Q2LW20</accession>
<reference evidence="2 3" key="1">
    <citation type="journal article" date="2007" name="Proc. Natl. Acad. Sci. U.S.A.">
        <title>The genome of Syntrophus aciditrophicus: life at the thermodynamic limit of microbial growth.</title>
        <authorList>
            <person name="McInerney M.J."/>
            <person name="Rohlin L."/>
            <person name="Mouttaki H."/>
            <person name="Kim U."/>
            <person name="Krupp R.S."/>
            <person name="Rios-Hernandez L."/>
            <person name="Sieber J."/>
            <person name="Struchtemeyer C.G."/>
            <person name="Bhattacharyya A."/>
            <person name="Campbell J.W."/>
            <person name="Gunsalus R.P."/>
        </authorList>
    </citation>
    <scope>NUCLEOTIDE SEQUENCE [LARGE SCALE GENOMIC DNA]</scope>
    <source>
        <strain evidence="2 3">SB</strain>
    </source>
</reference>
<sequence>MFPERYPQDPTFSVLLRFQIDCRKQTIGIVHRTHYNSNGRVIYDADFERSGIKMQKAVPDSHEEDIVQSVCDHVNAPPKKKKRGWKDRIFGIFKTDRP</sequence>
<proteinExistence type="predicted"/>
<evidence type="ECO:0000313" key="3">
    <source>
        <dbReference type="Proteomes" id="UP000001933"/>
    </source>
</evidence>
<evidence type="ECO:0000259" key="1">
    <source>
        <dbReference type="Pfam" id="PF16747"/>
    </source>
</evidence>
<feature type="domain" description="Surface-adhesin protein E-like" evidence="1">
    <location>
        <begin position="9"/>
        <end position="72"/>
    </location>
</feature>
<dbReference type="STRING" id="56780.SYN_03013"/>
<organism evidence="2 3">
    <name type="scientific">Syntrophus aciditrophicus (strain SB)</name>
    <dbReference type="NCBI Taxonomy" id="56780"/>
    <lineage>
        <taxon>Bacteria</taxon>
        <taxon>Pseudomonadati</taxon>
        <taxon>Thermodesulfobacteriota</taxon>
        <taxon>Syntrophia</taxon>
        <taxon>Syntrophales</taxon>
        <taxon>Syntrophaceae</taxon>
        <taxon>Syntrophus</taxon>
    </lineage>
</organism>
<dbReference type="Proteomes" id="UP000001933">
    <property type="component" value="Chromosome"/>
</dbReference>